<evidence type="ECO:0000313" key="4">
    <source>
        <dbReference type="EMBL" id="PQJ12400.1"/>
    </source>
</evidence>
<reference evidence="4 5" key="1">
    <citation type="submission" date="2018-01" db="EMBL/GenBank/DDBJ databases">
        <title>A novel member of the phylum Bacteroidetes isolated from glacier ice.</title>
        <authorList>
            <person name="Liu Q."/>
            <person name="Xin Y.-H."/>
        </authorList>
    </citation>
    <scope>NUCLEOTIDE SEQUENCE [LARGE SCALE GENOMIC DNA]</scope>
    <source>
        <strain evidence="4 5">RB1R16</strain>
    </source>
</reference>
<dbReference type="SMART" id="SM00448">
    <property type="entry name" value="REC"/>
    <property type="match status" value="1"/>
</dbReference>
<dbReference type="OrthoDB" id="2168082at2"/>
<feature type="modified residue" description="4-aspartylphosphate" evidence="1">
    <location>
        <position position="62"/>
    </location>
</feature>
<dbReference type="EMBL" id="PPSL01000001">
    <property type="protein sequence ID" value="PQJ12400.1"/>
    <property type="molecule type" value="Genomic_DNA"/>
</dbReference>
<dbReference type="PANTHER" id="PTHR37299:SF1">
    <property type="entry name" value="STAGE 0 SPORULATION PROTEIN A HOMOLOG"/>
    <property type="match status" value="1"/>
</dbReference>
<dbReference type="Gene3D" id="2.40.50.1020">
    <property type="entry name" value="LytTr DNA-binding domain"/>
    <property type="match status" value="1"/>
</dbReference>
<dbReference type="GO" id="GO:0003677">
    <property type="term" value="F:DNA binding"/>
    <property type="evidence" value="ECO:0007669"/>
    <property type="project" value="UniProtKB-KW"/>
</dbReference>
<feature type="domain" description="HTH LytTR-type" evidence="3">
    <location>
        <begin position="155"/>
        <end position="261"/>
    </location>
</feature>
<dbReference type="InterPro" id="IPR046947">
    <property type="entry name" value="LytR-like"/>
</dbReference>
<dbReference type="PANTHER" id="PTHR37299">
    <property type="entry name" value="TRANSCRIPTIONAL REGULATOR-RELATED"/>
    <property type="match status" value="1"/>
</dbReference>
<evidence type="ECO:0000259" key="2">
    <source>
        <dbReference type="PROSITE" id="PS50110"/>
    </source>
</evidence>
<protein>
    <submittedName>
        <fullName evidence="4">DNA-binding response regulator</fullName>
    </submittedName>
</protein>
<comment type="caution">
    <text evidence="4">The sequence shown here is derived from an EMBL/GenBank/DDBJ whole genome shotgun (WGS) entry which is preliminary data.</text>
</comment>
<evidence type="ECO:0000259" key="3">
    <source>
        <dbReference type="PROSITE" id="PS50930"/>
    </source>
</evidence>
<dbReference type="Pfam" id="PF04397">
    <property type="entry name" value="LytTR"/>
    <property type="match status" value="1"/>
</dbReference>
<dbReference type="SMART" id="SM00850">
    <property type="entry name" value="LytTR"/>
    <property type="match status" value="1"/>
</dbReference>
<evidence type="ECO:0000313" key="5">
    <source>
        <dbReference type="Proteomes" id="UP000239872"/>
    </source>
</evidence>
<dbReference type="Gene3D" id="3.40.50.2300">
    <property type="match status" value="1"/>
</dbReference>
<dbReference type="InterPro" id="IPR001789">
    <property type="entry name" value="Sig_transdc_resp-reg_receiver"/>
</dbReference>
<proteinExistence type="predicted"/>
<sequence>MVNADVKLNVLLIDDEVEACRNLRSILLEYIDPSINIVGMAYSAAEAEKQLTLHNPDAVFLDIEMPNENAFQFLERIAPIHFEVIFVTAYDEYAIKAFKLNAVDYILKPISISELANAVAKLKERVLYKSHFSAGTSEFSEISKQISSKTKLNKIALKGNNNVEIVAFKDILYIEAFGGYSKVFFLRDNQVVDMLTSYSIAEYEDMLAPEVFYRVHKSYLINCDQIKKIHKDESPSILLNSAHTIPVSRRRFSALLEFLQTKPTVDV</sequence>
<keyword evidence="4" id="KW-0238">DNA-binding</keyword>
<organism evidence="4 5">
    <name type="scientific">Flavipsychrobacter stenotrophus</name>
    <dbReference type="NCBI Taxonomy" id="2077091"/>
    <lineage>
        <taxon>Bacteria</taxon>
        <taxon>Pseudomonadati</taxon>
        <taxon>Bacteroidota</taxon>
        <taxon>Chitinophagia</taxon>
        <taxon>Chitinophagales</taxon>
        <taxon>Chitinophagaceae</taxon>
        <taxon>Flavipsychrobacter</taxon>
    </lineage>
</organism>
<accession>A0A2S7SZM3</accession>
<dbReference type="SUPFAM" id="SSF52172">
    <property type="entry name" value="CheY-like"/>
    <property type="match status" value="1"/>
</dbReference>
<dbReference type="Pfam" id="PF00072">
    <property type="entry name" value="Response_reg"/>
    <property type="match status" value="1"/>
</dbReference>
<name>A0A2S7SZM3_9BACT</name>
<evidence type="ECO:0000256" key="1">
    <source>
        <dbReference type="PROSITE-ProRule" id="PRU00169"/>
    </source>
</evidence>
<dbReference type="Proteomes" id="UP000239872">
    <property type="component" value="Unassembled WGS sequence"/>
</dbReference>
<dbReference type="AlphaFoldDB" id="A0A2S7SZM3"/>
<dbReference type="PROSITE" id="PS50930">
    <property type="entry name" value="HTH_LYTTR"/>
    <property type="match status" value="1"/>
</dbReference>
<dbReference type="GO" id="GO:0000156">
    <property type="term" value="F:phosphorelay response regulator activity"/>
    <property type="evidence" value="ECO:0007669"/>
    <property type="project" value="InterPro"/>
</dbReference>
<keyword evidence="1" id="KW-0597">Phosphoprotein</keyword>
<dbReference type="InterPro" id="IPR007492">
    <property type="entry name" value="LytTR_DNA-bd_dom"/>
</dbReference>
<dbReference type="InterPro" id="IPR011006">
    <property type="entry name" value="CheY-like_superfamily"/>
</dbReference>
<dbReference type="PROSITE" id="PS50110">
    <property type="entry name" value="RESPONSE_REGULATORY"/>
    <property type="match status" value="1"/>
</dbReference>
<gene>
    <name evidence="4" type="ORF">CJD36_001220</name>
</gene>
<keyword evidence="5" id="KW-1185">Reference proteome</keyword>
<feature type="domain" description="Response regulatory" evidence="2">
    <location>
        <begin position="9"/>
        <end position="123"/>
    </location>
</feature>
<dbReference type="RefSeq" id="WP_105037284.1">
    <property type="nucleotide sequence ID" value="NZ_PPSL01000001.1"/>
</dbReference>